<dbReference type="SUPFAM" id="SSF53474">
    <property type="entry name" value="alpha/beta-Hydrolases"/>
    <property type="match status" value="1"/>
</dbReference>
<evidence type="ECO:0000313" key="3">
    <source>
        <dbReference type="EMBL" id="SDE95429.1"/>
    </source>
</evidence>
<evidence type="ECO:0000313" key="4">
    <source>
        <dbReference type="Proteomes" id="UP000198748"/>
    </source>
</evidence>
<accession>A0A1G7H5M4</accession>
<organism evidence="3 4">
    <name type="scientific">Dyadobacter soli</name>
    <dbReference type="NCBI Taxonomy" id="659014"/>
    <lineage>
        <taxon>Bacteria</taxon>
        <taxon>Pseudomonadati</taxon>
        <taxon>Bacteroidota</taxon>
        <taxon>Cytophagia</taxon>
        <taxon>Cytophagales</taxon>
        <taxon>Spirosomataceae</taxon>
        <taxon>Dyadobacter</taxon>
    </lineage>
</organism>
<dbReference type="Gene3D" id="3.40.50.1820">
    <property type="entry name" value="alpha/beta hydrolase"/>
    <property type="match status" value="1"/>
</dbReference>
<dbReference type="InterPro" id="IPR003140">
    <property type="entry name" value="PLipase/COase/thioEstase"/>
</dbReference>
<dbReference type="Pfam" id="PF02230">
    <property type="entry name" value="Abhydrolase_2"/>
    <property type="match status" value="1"/>
</dbReference>
<evidence type="ECO:0000256" key="1">
    <source>
        <dbReference type="ARBA" id="ARBA00022729"/>
    </source>
</evidence>
<dbReference type="PANTHER" id="PTHR43037:SF1">
    <property type="entry name" value="BLL1128 PROTEIN"/>
    <property type="match status" value="1"/>
</dbReference>
<protein>
    <submittedName>
        <fullName evidence="3">Alpha/beta hydrolase family protein</fullName>
    </submittedName>
</protein>
<keyword evidence="3" id="KW-0378">Hydrolase</keyword>
<dbReference type="AlphaFoldDB" id="A0A1G7H5M4"/>
<gene>
    <name evidence="3" type="ORF">SAMN04487996_10836</name>
</gene>
<dbReference type="OrthoDB" id="9764953at2"/>
<dbReference type="Proteomes" id="UP000198748">
    <property type="component" value="Unassembled WGS sequence"/>
</dbReference>
<dbReference type="STRING" id="659014.SAMN04487996_10836"/>
<dbReference type="GO" id="GO:0016787">
    <property type="term" value="F:hydrolase activity"/>
    <property type="evidence" value="ECO:0007669"/>
    <property type="project" value="UniProtKB-KW"/>
</dbReference>
<keyword evidence="4" id="KW-1185">Reference proteome</keyword>
<dbReference type="InterPro" id="IPR050955">
    <property type="entry name" value="Plant_Biomass_Hydrol_Est"/>
</dbReference>
<dbReference type="InterPro" id="IPR029058">
    <property type="entry name" value="AB_hydrolase_fold"/>
</dbReference>
<sequence length="563" mass="62740">MGPNWKSAVLGLTLSIAAINTDVFAQKLPSGPQVLTFFSDADDTEQPYGLYLPENFDENKIYPLVIMLHGAGSNHRLALRRVFGKSNAEGETDVEATRYFPKWENVDYIVASPYARGTAGYQGIPEQDVYDVLADVKKHFKIDENRTYLTGLSMGGGGTLWIGLTRPDIWAAIAPVCPAPPAGTFDLAVNATNFPVHFFHGDADPVVPVAGTQKWVSHLQDLGAEVSYKEFVDVKHDSWVNAYDNEYIFDWFKDFTRNPYPNQVRFVSKQYKYDKAFWVQFNRFASGKLAEIDAKFTKENALEITTKNLEKFALNLKGHPKFKPGAALALKIDGSNVNAKTDSVVTLFRETAGGKWAVEGATIMSIYTGKKKGAEGPIFAAFSSRHVYVYGTADNPLPEELKKRVDIATQAASWSQYRGEFLGRVMFFPRVLADKEVRPSDIESANLILFGTKESNALIGQYAAQLPVHLKKGDTAHGLFYVLPMEGHYVAVSSGLPWWAGIKDEGFPFVPVMHRKLSEFKDIIFFKDSAANLMIDNYFTQEWKLDDDTKRKLSASGAVDITP</sequence>
<reference evidence="4" key="1">
    <citation type="submission" date="2016-10" db="EMBL/GenBank/DDBJ databases">
        <authorList>
            <person name="Varghese N."/>
            <person name="Submissions S."/>
        </authorList>
    </citation>
    <scope>NUCLEOTIDE SEQUENCE [LARGE SCALE GENOMIC DNA]</scope>
    <source>
        <strain evidence="4">DSM 25329</strain>
    </source>
</reference>
<name>A0A1G7H5M4_9BACT</name>
<evidence type="ECO:0000259" key="2">
    <source>
        <dbReference type="Pfam" id="PF02230"/>
    </source>
</evidence>
<dbReference type="PANTHER" id="PTHR43037">
    <property type="entry name" value="UNNAMED PRODUCT-RELATED"/>
    <property type="match status" value="1"/>
</dbReference>
<keyword evidence="1" id="KW-0732">Signal</keyword>
<dbReference type="EMBL" id="FNAN01000008">
    <property type="protein sequence ID" value="SDE95429.1"/>
    <property type="molecule type" value="Genomic_DNA"/>
</dbReference>
<dbReference type="RefSeq" id="WP_090150813.1">
    <property type="nucleotide sequence ID" value="NZ_FNAN01000008.1"/>
</dbReference>
<feature type="domain" description="Phospholipase/carboxylesterase/thioesterase" evidence="2">
    <location>
        <begin position="135"/>
        <end position="241"/>
    </location>
</feature>
<proteinExistence type="predicted"/>